<feature type="compositionally biased region" description="Low complexity" evidence="2">
    <location>
        <begin position="421"/>
        <end position="432"/>
    </location>
</feature>
<dbReference type="EMBL" id="CAJMWW010000247">
    <property type="protein sequence ID" value="CAE6460460.1"/>
    <property type="molecule type" value="Genomic_DNA"/>
</dbReference>
<accession>A0A8H3GQJ3</accession>
<dbReference type="InterPro" id="IPR036236">
    <property type="entry name" value="Znf_C2H2_sf"/>
</dbReference>
<keyword evidence="1" id="KW-0862">Zinc</keyword>
<evidence type="ECO:0000256" key="2">
    <source>
        <dbReference type="SAM" id="MobiDB-lite"/>
    </source>
</evidence>
<feature type="domain" description="C2H2-type" evidence="3">
    <location>
        <begin position="547"/>
        <end position="575"/>
    </location>
</feature>
<dbReference type="PROSITE" id="PS00028">
    <property type="entry name" value="ZINC_FINGER_C2H2_1"/>
    <property type="match status" value="2"/>
</dbReference>
<protein>
    <recommendedName>
        <fullName evidence="3">C2H2-type domain-containing protein</fullName>
    </recommendedName>
</protein>
<keyword evidence="1" id="KW-0863">Zinc-finger</keyword>
<comment type="caution">
    <text evidence="4">The sequence shown here is derived from an EMBL/GenBank/DDBJ whole genome shotgun (WGS) entry which is preliminary data.</text>
</comment>
<dbReference type="Proteomes" id="UP000663841">
    <property type="component" value="Unassembled WGS sequence"/>
</dbReference>
<evidence type="ECO:0000313" key="5">
    <source>
        <dbReference type="Proteomes" id="UP000663841"/>
    </source>
</evidence>
<dbReference type="InterPro" id="IPR013087">
    <property type="entry name" value="Znf_C2H2_type"/>
</dbReference>
<organism evidence="4 5">
    <name type="scientific">Rhizoctonia solani</name>
    <dbReference type="NCBI Taxonomy" id="456999"/>
    <lineage>
        <taxon>Eukaryota</taxon>
        <taxon>Fungi</taxon>
        <taxon>Dikarya</taxon>
        <taxon>Basidiomycota</taxon>
        <taxon>Agaricomycotina</taxon>
        <taxon>Agaricomycetes</taxon>
        <taxon>Cantharellales</taxon>
        <taxon>Ceratobasidiaceae</taxon>
        <taxon>Rhizoctonia</taxon>
    </lineage>
</organism>
<dbReference type="Gene3D" id="3.30.160.60">
    <property type="entry name" value="Classic Zinc Finger"/>
    <property type="match status" value="2"/>
</dbReference>
<feature type="region of interest" description="Disordered" evidence="2">
    <location>
        <begin position="484"/>
        <end position="548"/>
    </location>
</feature>
<dbReference type="GO" id="GO:0008270">
    <property type="term" value="F:zinc ion binding"/>
    <property type="evidence" value="ECO:0007669"/>
    <property type="project" value="UniProtKB-KW"/>
</dbReference>
<dbReference type="PROSITE" id="PS50157">
    <property type="entry name" value="ZINC_FINGER_C2H2_2"/>
    <property type="match status" value="2"/>
</dbReference>
<reference evidence="4" key="1">
    <citation type="submission" date="2021-01" db="EMBL/GenBank/DDBJ databases">
        <authorList>
            <person name="Kaushik A."/>
        </authorList>
    </citation>
    <scope>NUCLEOTIDE SEQUENCE</scope>
    <source>
        <strain evidence="4">AG3-T5</strain>
    </source>
</reference>
<evidence type="ECO:0000259" key="3">
    <source>
        <dbReference type="PROSITE" id="PS50157"/>
    </source>
</evidence>
<keyword evidence="1" id="KW-0479">Metal-binding</keyword>
<feature type="region of interest" description="Disordered" evidence="2">
    <location>
        <begin position="304"/>
        <end position="377"/>
    </location>
</feature>
<proteinExistence type="predicted"/>
<name>A0A8H3GQJ3_9AGAM</name>
<dbReference type="SMART" id="SM00355">
    <property type="entry name" value="ZnF_C2H2"/>
    <property type="match status" value="2"/>
</dbReference>
<feature type="compositionally biased region" description="Basic residues" evidence="2">
    <location>
        <begin position="538"/>
        <end position="548"/>
    </location>
</feature>
<feature type="domain" description="C2H2-type" evidence="3">
    <location>
        <begin position="577"/>
        <end position="607"/>
    </location>
</feature>
<dbReference type="SUPFAM" id="SSF57667">
    <property type="entry name" value="beta-beta-alpha zinc fingers"/>
    <property type="match status" value="1"/>
</dbReference>
<evidence type="ECO:0000256" key="1">
    <source>
        <dbReference type="PROSITE-ProRule" id="PRU00042"/>
    </source>
</evidence>
<feature type="compositionally biased region" description="Polar residues" evidence="2">
    <location>
        <begin position="488"/>
        <end position="536"/>
    </location>
</feature>
<dbReference type="Pfam" id="PF00096">
    <property type="entry name" value="zf-C2H2"/>
    <property type="match status" value="1"/>
</dbReference>
<dbReference type="AlphaFoldDB" id="A0A8H3GQJ3"/>
<evidence type="ECO:0000313" key="4">
    <source>
        <dbReference type="EMBL" id="CAE6460460.1"/>
    </source>
</evidence>
<sequence>MLKRINLKATSSTNFAFLHEPMWPSSFSSMARSLLPIQEVIVKTSREPYQLPLPAIQGDEISVFQAPVREVCVTKVATMSPGITHKKRHTATRILYLENFTTIKGDQEEQDSEHFERTRIYDQPQVGGRAQANRSIPLGSTGEIEWKPTGGYSRKDWRCNTPVTTYRNTKLTGSSASCYPTLRRPSGPRRSKLRSCFSPHFRHSYKVFFPGLQSAKGSSAGFTWEPDGFGGALDPVDFFGYGGFSNSGSMNGVAFQLGQGRSSDLETGLEMSNDSLQFLLDIAESIPSIPTLQSQYREGNNLSVQQPLHAPSPPVPLPTDTQCDPRGSERDVTEPAPNIHSWHHQTGGDSTMQASNHVPPPPSLPSADPQSNASRRARDAGFVAGWFSARGGSLPQPQESGPEWNAGFVAGCMLASRMPVSAPSASQSQSQSNPTRTSTQIAPSIRASILPTDVSQSLSTAASVDISATLLLPLRASQNLAAPAVHQQPHNQAGPSTSQLAHRSHTPNGTQRSGSSTFEEPASEVNNNTSAGSTIGPTRRRHYRKRHKCSDCGKEFSGKYRLENHMNRDHLDHTEGYICEFPGCERSYANQAGMRRHYKAKHQGEGGNLEY</sequence>
<feature type="region of interest" description="Disordered" evidence="2">
    <location>
        <begin position="420"/>
        <end position="440"/>
    </location>
</feature>
<gene>
    <name evidence="4" type="ORF">RDB_LOCUS150039</name>
</gene>